<reference evidence="2 3" key="1">
    <citation type="submission" date="2018-02" db="EMBL/GenBank/DDBJ databases">
        <title>Genomic Encyclopedia of Archaeal and Bacterial Type Strains, Phase II (KMG-II): from individual species to whole genera.</title>
        <authorList>
            <person name="Goeker M."/>
        </authorList>
    </citation>
    <scope>NUCLEOTIDE SEQUENCE [LARGE SCALE GENOMIC DNA]</scope>
    <source>
        <strain evidence="2 3">YU 961-1</strain>
    </source>
</reference>
<sequence>MTKHGPAPPRTHPGSAAAKTTAPALGSARGLSEMCAVTQCQLRAPRQADPTRAQDNHVTREGDTVLIADTATPTDTHTDQPGTHRDENPADMPTVPATVRYRAPRRHHSRPDDHADTTRTPAPLAFA</sequence>
<evidence type="ECO:0000313" key="3">
    <source>
        <dbReference type="Proteomes" id="UP000239203"/>
    </source>
</evidence>
<feature type="compositionally biased region" description="Basic and acidic residues" evidence="1">
    <location>
        <begin position="52"/>
        <end position="63"/>
    </location>
</feature>
<feature type="compositionally biased region" description="Basic and acidic residues" evidence="1">
    <location>
        <begin position="76"/>
        <end position="88"/>
    </location>
</feature>
<organism evidence="2 3">
    <name type="scientific">Actinokineospora auranticolor</name>
    <dbReference type="NCBI Taxonomy" id="155976"/>
    <lineage>
        <taxon>Bacteria</taxon>
        <taxon>Bacillati</taxon>
        <taxon>Actinomycetota</taxon>
        <taxon>Actinomycetes</taxon>
        <taxon>Pseudonocardiales</taxon>
        <taxon>Pseudonocardiaceae</taxon>
        <taxon>Actinokineospora</taxon>
    </lineage>
</organism>
<dbReference type="AlphaFoldDB" id="A0A2S6GCW5"/>
<gene>
    <name evidence="2" type="ORF">CLV40_13343</name>
</gene>
<name>A0A2S6GCW5_9PSEU</name>
<protein>
    <submittedName>
        <fullName evidence="2">Uncharacterized protein</fullName>
    </submittedName>
</protein>
<keyword evidence="3" id="KW-1185">Reference proteome</keyword>
<feature type="compositionally biased region" description="Pro residues" evidence="1">
    <location>
        <begin position="1"/>
        <end position="11"/>
    </location>
</feature>
<dbReference type="EMBL" id="PTIX01000033">
    <property type="protein sequence ID" value="PPK62777.1"/>
    <property type="molecule type" value="Genomic_DNA"/>
</dbReference>
<dbReference type="Proteomes" id="UP000239203">
    <property type="component" value="Unassembled WGS sequence"/>
</dbReference>
<accession>A0A2S6GCW5</accession>
<feature type="region of interest" description="Disordered" evidence="1">
    <location>
        <begin position="1"/>
        <end position="29"/>
    </location>
</feature>
<evidence type="ECO:0000313" key="2">
    <source>
        <dbReference type="EMBL" id="PPK62777.1"/>
    </source>
</evidence>
<evidence type="ECO:0000256" key="1">
    <source>
        <dbReference type="SAM" id="MobiDB-lite"/>
    </source>
</evidence>
<proteinExistence type="predicted"/>
<comment type="caution">
    <text evidence="2">The sequence shown here is derived from an EMBL/GenBank/DDBJ whole genome shotgun (WGS) entry which is preliminary data.</text>
</comment>
<feature type="region of interest" description="Disordered" evidence="1">
    <location>
        <begin position="46"/>
        <end position="127"/>
    </location>
</feature>